<feature type="non-terminal residue" evidence="1">
    <location>
        <position position="1"/>
    </location>
</feature>
<proteinExistence type="predicted"/>
<evidence type="ECO:0000313" key="1">
    <source>
        <dbReference type="EMBL" id="CAG8551394.1"/>
    </source>
</evidence>
<name>A0ACA9LU96_9GLOM</name>
<keyword evidence="2" id="KW-1185">Reference proteome</keyword>
<gene>
    <name evidence="1" type="ORF">SPELUC_LOCUS5219</name>
</gene>
<reference evidence="1" key="1">
    <citation type="submission" date="2021-06" db="EMBL/GenBank/DDBJ databases">
        <authorList>
            <person name="Kallberg Y."/>
            <person name="Tangrot J."/>
            <person name="Rosling A."/>
        </authorList>
    </citation>
    <scope>NUCLEOTIDE SEQUENCE</scope>
    <source>
        <strain evidence="1">28 12/20/2015</strain>
    </source>
</reference>
<protein>
    <submittedName>
        <fullName evidence="1">13795_t:CDS:1</fullName>
    </submittedName>
</protein>
<dbReference type="EMBL" id="CAJVPW010005194">
    <property type="protein sequence ID" value="CAG8551394.1"/>
    <property type="molecule type" value="Genomic_DNA"/>
</dbReference>
<dbReference type="Proteomes" id="UP000789366">
    <property type="component" value="Unassembled WGS sequence"/>
</dbReference>
<sequence length="356" mass="42033">EKEHIAQFCILEKKYGEPKKKRWPMDNDQRVNYCNYKYNDNKVYMTNKKKQTIQLDTANKRPRLQPEVKAYEVEQVMAVQEIEKKKGTISQALHQLFVALVPKEIQVLQKIQESQLFLKHNGRRIKVHISNNRTKKLEVPEKKDEPGSDSRDEFGKYIYEDEELVKAEEYFTEEAIKEPIDLFYNPSEELTSLALYLTNIEEMLIKNNDETEIIVERQIEQFLQNDTLNKEDKEKAASFFEQKRDLFTSDMQELEKMNMITHHIKTANAKQIKRELQQQQAFETLKIHLITAPILKYPDFNDIFFLYTDVFGIELEAIFAQKNVNEKEHVILYASCNLSKAEQNYSACELECLAVI</sequence>
<accession>A0ACA9LU96</accession>
<comment type="caution">
    <text evidence="1">The sequence shown here is derived from an EMBL/GenBank/DDBJ whole genome shotgun (WGS) entry which is preliminary data.</text>
</comment>
<organism evidence="1 2">
    <name type="scientific">Cetraspora pellucida</name>
    <dbReference type="NCBI Taxonomy" id="1433469"/>
    <lineage>
        <taxon>Eukaryota</taxon>
        <taxon>Fungi</taxon>
        <taxon>Fungi incertae sedis</taxon>
        <taxon>Mucoromycota</taxon>
        <taxon>Glomeromycotina</taxon>
        <taxon>Glomeromycetes</taxon>
        <taxon>Diversisporales</taxon>
        <taxon>Gigasporaceae</taxon>
        <taxon>Cetraspora</taxon>
    </lineage>
</organism>
<evidence type="ECO:0000313" key="2">
    <source>
        <dbReference type="Proteomes" id="UP000789366"/>
    </source>
</evidence>